<protein>
    <recommendedName>
        <fullName evidence="3">DUF4216 domain-containing protein</fullName>
    </recommendedName>
</protein>
<evidence type="ECO:0008006" key="3">
    <source>
        <dbReference type="Google" id="ProtNLM"/>
    </source>
</evidence>
<name>A0A9J5W7Z5_SOLCO</name>
<feature type="non-terminal residue" evidence="1">
    <location>
        <position position="1"/>
    </location>
</feature>
<evidence type="ECO:0000313" key="2">
    <source>
        <dbReference type="Proteomes" id="UP000824120"/>
    </source>
</evidence>
<organism evidence="1 2">
    <name type="scientific">Solanum commersonii</name>
    <name type="common">Commerson's wild potato</name>
    <name type="synonym">Commerson's nightshade</name>
    <dbReference type="NCBI Taxonomy" id="4109"/>
    <lineage>
        <taxon>Eukaryota</taxon>
        <taxon>Viridiplantae</taxon>
        <taxon>Streptophyta</taxon>
        <taxon>Embryophyta</taxon>
        <taxon>Tracheophyta</taxon>
        <taxon>Spermatophyta</taxon>
        <taxon>Magnoliopsida</taxon>
        <taxon>eudicotyledons</taxon>
        <taxon>Gunneridae</taxon>
        <taxon>Pentapetalae</taxon>
        <taxon>asterids</taxon>
        <taxon>lamiids</taxon>
        <taxon>Solanales</taxon>
        <taxon>Solanaceae</taxon>
        <taxon>Solanoideae</taxon>
        <taxon>Solaneae</taxon>
        <taxon>Solanum</taxon>
    </lineage>
</organism>
<dbReference type="PANTHER" id="PTHR48451">
    <property type="entry name" value="DUF4218 DOMAIN-CONTAINING PROTEIN"/>
    <property type="match status" value="1"/>
</dbReference>
<proteinExistence type="predicted"/>
<feature type="non-terminal residue" evidence="1">
    <location>
        <position position="255"/>
    </location>
</feature>
<gene>
    <name evidence="1" type="ORF">H5410_061491</name>
</gene>
<dbReference type="OrthoDB" id="629391at2759"/>
<keyword evidence="2" id="KW-1185">Reference proteome</keyword>
<dbReference type="PANTHER" id="PTHR48451:SF1">
    <property type="entry name" value="DUF4218 DOMAIN-CONTAINING PROTEIN"/>
    <property type="match status" value="1"/>
</dbReference>
<evidence type="ECO:0000313" key="1">
    <source>
        <dbReference type="EMBL" id="KAG5571725.1"/>
    </source>
</evidence>
<comment type="caution">
    <text evidence="1">The sequence shown here is derived from an EMBL/GenBank/DDBJ whole genome shotgun (WGS) entry which is preliminary data.</text>
</comment>
<sequence length="255" mass="29084">YIDGVESFLDFAYSYGDPQGEEIQFSCAKYCNIHWTRRNVVLYKMDQSRGMDYSRDDIDGLLNDQFRDVVQTEGVYDGPNEEAKKFYNLVEKVSQELYPGCTGFSKLALTLQTLSLFPNKGVPLGAKKTDPFILDNNGVTLVSSTTSFASSNDKNMIVADLTYYGRIVDIVELDCYGHFMVVLFKSDWYEVENDTYGLTYVYFNKRIFCDLFNMGDQVESNLPQNSDEVLLTRTDVPEIIIGVPSEEFVTQQLEV</sequence>
<dbReference type="EMBL" id="JACXVP010000012">
    <property type="protein sequence ID" value="KAG5571725.1"/>
    <property type="molecule type" value="Genomic_DNA"/>
</dbReference>
<accession>A0A9J5W7Z5</accession>
<dbReference type="Proteomes" id="UP000824120">
    <property type="component" value="Chromosome 12"/>
</dbReference>
<dbReference type="AlphaFoldDB" id="A0A9J5W7Z5"/>
<reference evidence="1 2" key="1">
    <citation type="submission" date="2020-09" db="EMBL/GenBank/DDBJ databases">
        <title>De no assembly of potato wild relative species, Solanum commersonii.</title>
        <authorList>
            <person name="Cho K."/>
        </authorList>
    </citation>
    <scope>NUCLEOTIDE SEQUENCE [LARGE SCALE GENOMIC DNA]</scope>
    <source>
        <strain evidence="1">LZ3.2</strain>
        <tissue evidence="1">Leaf</tissue>
    </source>
</reference>